<dbReference type="Proteomes" id="UP000220922">
    <property type="component" value="Unassembled WGS sequence"/>
</dbReference>
<dbReference type="PANTHER" id="PTHR45138:SF9">
    <property type="entry name" value="DIGUANYLATE CYCLASE DGCM-RELATED"/>
    <property type="match status" value="1"/>
</dbReference>
<feature type="transmembrane region" description="Helical" evidence="2">
    <location>
        <begin position="65"/>
        <end position="86"/>
    </location>
</feature>
<evidence type="ECO:0000256" key="1">
    <source>
        <dbReference type="SAM" id="MobiDB-lite"/>
    </source>
</evidence>
<feature type="transmembrane region" description="Helical" evidence="2">
    <location>
        <begin position="211"/>
        <end position="229"/>
    </location>
</feature>
<dbReference type="Gene3D" id="3.30.450.20">
    <property type="entry name" value="PAS domain"/>
    <property type="match status" value="1"/>
</dbReference>
<name>A0A2H3KHF3_9CHLR</name>
<protein>
    <recommendedName>
        <fullName evidence="3">GGDEF domain-containing protein</fullName>
    </recommendedName>
</protein>
<dbReference type="InterPro" id="IPR031621">
    <property type="entry name" value="HisKA_7TM"/>
</dbReference>
<dbReference type="InterPro" id="IPR003018">
    <property type="entry name" value="GAF"/>
</dbReference>
<dbReference type="GO" id="GO:0052621">
    <property type="term" value="F:diguanylate cyclase activity"/>
    <property type="evidence" value="ECO:0007669"/>
    <property type="project" value="TreeGrafter"/>
</dbReference>
<dbReference type="PROSITE" id="PS50887">
    <property type="entry name" value="GGDEF"/>
    <property type="match status" value="1"/>
</dbReference>
<keyword evidence="2" id="KW-0812">Transmembrane</keyword>
<dbReference type="InterPro" id="IPR029016">
    <property type="entry name" value="GAF-like_dom_sf"/>
</dbReference>
<feature type="transmembrane region" description="Helical" evidence="2">
    <location>
        <begin position="98"/>
        <end position="116"/>
    </location>
</feature>
<evidence type="ECO:0000313" key="5">
    <source>
        <dbReference type="Proteomes" id="UP000220922"/>
    </source>
</evidence>
<dbReference type="Gene3D" id="3.30.70.270">
    <property type="match status" value="1"/>
</dbReference>
<dbReference type="InterPro" id="IPR043128">
    <property type="entry name" value="Rev_trsase/Diguanyl_cyclase"/>
</dbReference>
<evidence type="ECO:0000256" key="2">
    <source>
        <dbReference type="SAM" id="Phobius"/>
    </source>
</evidence>
<keyword evidence="5" id="KW-1185">Reference proteome</keyword>
<dbReference type="Pfam" id="PF13185">
    <property type="entry name" value="GAF_2"/>
    <property type="match status" value="1"/>
</dbReference>
<accession>A0A2H3KHF3</accession>
<feature type="compositionally biased region" description="Polar residues" evidence="1">
    <location>
        <begin position="680"/>
        <end position="696"/>
    </location>
</feature>
<feature type="transmembrane region" description="Helical" evidence="2">
    <location>
        <begin position="145"/>
        <end position="168"/>
    </location>
</feature>
<dbReference type="SMART" id="SM00065">
    <property type="entry name" value="GAF"/>
    <property type="match status" value="1"/>
</dbReference>
<gene>
    <name evidence="4" type="ORF">A9Q02_04730</name>
</gene>
<dbReference type="NCBIfam" id="TIGR00254">
    <property type="entry name" value="GGDEF"/>
    <property type="match status" value="1"/>
</dbReference>
<dbReference type="OrthoDB" id="155880at2"/>
<dbReference type="SUPFAM" id="SSF55073">
    <property type="entry name" value="Nucleotide cyclase"/>
    <property type="match status" value="1"/>
</dbReference>
<feature type="transmembrane region" description="Helical" evidence="2">
    <location>
        <begin position="6"/>
        <end position="25"/>
    </location>
</feature>
<organism evidence="4 5">
    <name type="scientific">Candidatus Chloroploca asiatica</name>
    <dbReference type="NCBI Taxonomy" id="1506545"/>
    <lineage>
        <taxon>Bacteria</taxon>
        <taxon>Bacillati</taxon>
        <taxon>Chloroflexota</taxon>
        <taxon>Chloroflexia</taxon>
        <taxon>Chloroflexales</taxon>
        <taxon>Chloroflexineae</taxon>
        <taxon>Oscillochloridaceae</taxon>
        <taxon>Candidatus Chloroploca</taxon>
    </lineage>
</organism>
<evidence type="ECO:0000259" key="3">
    <source>
        <dbReference type="PROSITE" id="PS50887"/>
    </source>
</evidence>
<dbReference type="InterPro" id="IPR050469">
    <property type="entry name" value="Diguanylate_Cyclase"/>
</dbReference>
<dbReference type="SMART" id="SM00267">
    <property type="entry name" value="GGDEF"/>
    <property type="match status" value="1"/>
</dbReference>
<reference evidence="4 5" key="1">
    <citation type="submission" date="2016-05" db="EMBL/GenBank/DDBJ databases">
        <authorList>
            <person name="Lavstsen T."/>
            <person name="Jespersen J.S."/>
        </authorList>
    </citation>
    <scope>NUCLEOTIDE SEQUENCE [LARGE SCALE GENOMIC DNA]</scope>
    <source>
        <strain evidence="4 5">B7-9</strain>
    </source>
</reference>
<comment type="caution">
    <text evidence="4">The sequence shown here is derived from an EMBL/GenBank/DDBJ whole genome shotgun (WGS) entry which is preliminary data.</text>
</comment>
<dbReference type="Pfam" id="PF16927">
    <property type="entry name" value="HisKA_7TM"/>
    <property type="match status" value="1"/>
</dbReference>
<dbReference type="CDD" id="cd01949">
    <property type="entry name" value="GGDEF"/>
    <property type="match status" value="1"/>
</dbReference>
<dbReference type="EMBL" id="LYXE01000157">
    <property type="protein sequence ID" value="PDV97215.1"/>
    <property type="molecule type" value="Genomic_DNA"/>
</dbReference>
<dbReference type="SUPFAM" id="SSF55781">
    <property type="entry name" value="GAF domain-like"/>
    <property type="match status" value="1"/>
</dbReference>
<feature type="compositionally biased region" description="Low complexity" evidence="1">
    <location>
        <begin position="701"/>
        <end position="710"/>
    </location>
</feature>
<evidence type="ECO:0000313" key="4">
    <source>
        <dbReference type="EMBL" id="PDV97215.1"/>
    </source>
</evidence>
<dbReference type="GO" id="GO:0005886">
    <property type="term" value="C:plasma membrane"/>
    <property type="evidence" value="ECO:0007669"/>
    <property type="project" value="TreeGrafter"/>
</dbReference>
<dbReference type="InterPro" id="IPR000160">
    <property type="entry name" value="GGDEF_dom"/>
</dbReference>
<dbReference type="Gene3D" id="3.30.450.40">
    <property type="match status" value="1"/>
</dbReference>
<dbReference type="FunFam" id="3.30.70.270:FF:000001">
    <property type="entry name" value="Diguanylate cyclase domain protein"/>
    <property type="match status" value="1"/>
</dbReference>
<feature type="transmembrane region" description="Helical" evidence="2">
    <location>
        <begin position="180"/>
        <end position="199"/>
    </location>
</feature>
<proteinExistence type="predicted"/>
<sequence length="716" mass="80364">MPFNPYALILIISAIISGSLAVYIWQRRASIPSGILFTLMMVSITIWSLAYGLELASSDFRTMRFWLSVEYFGIATAPVFWLLFTIRYTGGGDWLDDWRVALLFLVPALTIILNLTNELHYFYYSSIELDTSGPFALLALERGPWYWFNVVYSYLAMVLGTLILVRFWHQTPRPYRGQTTVLILAAVIPLGLNFLYLLGFRPFAHLDLSPVAFTATGILMALGIARLSLLRLNPIARNTLFEHLRDPALVIDHEGRLTDFNQAATMVLDPVLYQRIGWFTNTALNQWPTLADFCYAQSEEHAEIHLATRPGEIYEAVRTPLTDRRRRNVGQIVVLHNITARHQSEQAMRISTALAHERVRTLEALSATFAEIATEHTTDRLLQAIVNRVATLLKVELADLLIYDEAADNLMVAASYPPDPQRYGCHLAFNETPLGYVACTRRSLILRANQDWAEALPGMLTSEMKMSLAVPLLQGEQLVGVLGVSSNLRERDFDGDDERLLMLFAQQATVSLLNTRLYTQLLLDPLTEINNRGRFFELAEKTLANALAEGRSLVIALIDLDHFKRVNDTYGHRMGDETLRHIAVQCRDQLPPEALLGRIGGEEFAVLVEDEDVTNIYALLEAVREAIATQPIKSGEQVMHITASIGVAVLKPDHPESIDALLERADRALYRAKSGGRNQVQISCPENDAPNGTSHEGVSALTSHQLSLLRRSQRSR</sequence>
<dbReference type="PANTHER" id="PTHR45138">
    <property type="entry name" value="REGULATORY COMPONENTS OF SENSORY TRANSDUCTION SYSTEM"/>
    <property type="match status" value="1"/>
</dbReference>
<feature type="region of interest" description="Disordered" evidence="1">
    <location>
        <begin position="680"/>
        <end position="716"/>
    </location>
</feature>
<dbReference type="GO" id="GO:0043709">
    <property type="term" value="P:cell adhesion involved in single-species biofilm formation"/>
    <property type="evidence" value="ECO:0007669"/>
    <property type="project" value="TreeGrafter"/>
</dbReference>
<feature type="transmembrane region" description="Helical" evidence="2">
    <location>
        <begin position="34"/>
        <end position="53"/>
    </location>
</feature>
<dbReference type="Pfam" id="PF00990">
    <property type="entry name" value="GGDEF"/>
    <property type="match status" value="1"/>
</dbReference>
<dbReference type="GO" id="GO:1902201">
    <property type="term" value="P:negative regulation of bacterial-type flagellum-dependent cell motility"/>
    <property type="evidence" value="ECO:0007669"/>
    <property type="project" value="TreeGrafter"/>
</dbReference>
<feature type="domain" description="GGDEF" evidence="3">
    <location>
        <begin position="551"/>
        <end position="685"/>
    </location>
</feature>
<dbReference type="InterPro" id="IPR029787">
    <property type="entry name" value="Nucleotide_cyclase"/>
</dbReference>
<keyword evidence="2" id="KW-0472">Membrane</keyword>
<keyword evidence="2" id="KW-1133">Transmembrane helix</keyword>
<dbReference type="AlphaFoldDB" id="A0A2H3KHF3"/>
<dbReference type="RefSeq" id="WP_097654640.1">
    <property type="nucleotide sequence ID" value="NZ_LYXE01000157.1"/>
</dbReference>